<organism evidence="1 2">
    <name type="scientific">Batillaria attramentaria</name>
    <dbReference type="NCBI Taxonomy" id="370345"/>
    <lineage>
        <taxon>Eukaryota</taxon>
        <taxon>Metazoa</taxon>
        <taxon>Spiralia</taxon>
        <taxon>Lophotrochozoa</taxon>
        <taxon>Mollusca</taxon>
        <taxon>Gastropoda</taxon>
        <taxon>Caenogastropoda</taxon>
        <taxon>Sorbeoconcha</taxon>
        <taxon>Cerithioidea</taxon>
        <taxon>Batillariidae</taxon>
        <taxon>Batillaria</taxon>
    </lineage>
</organism>
<protein>
    <submittedName>
        <fullName evidence="1">Uncharacterized protein</fullName>
    </submittedName>
</protein>
<gene>
    <name evidence="1" type="ORF">BaRGS_00028553</name>
</gene>
<dbReference type="AlphaFoldDB" id="A0ABD0JZ51"/>
<evidence type="ECO:0000313" key="2">
    <source>
        <dbReference type="Proteomes" id="UP001519460"/>
    </source>
</evidence>
<dbReference type="Proteomes" id="UP001519460">
    <property type="component" value="Unassembled WGS sequence"/>
</dbReference>
<evidence type="ECO:0000313" key="1">
    <source>
        <dbReference type="EMBL" id="KAK7480168.1"/>
    </source>
</evidence>
<keyword evidence="2" id="KW-1185">Reference proteome</keyword>
<reference evidence="1 2" key="1">
    <citation type="journal article" date="2023" name="Sci. Data">
        <title>Genome assembly of the Korean intertidal mud-creeper Batillaria attramentaria.</title>
        <authorList>
            <person name="Patra A.K."/>
            <person name="Ho P.T."/>
            <person name="Jun S."/>
            <person name="Lee S.J."/>
            <person name="Kim Y."/>
            <person name="Won Y.J."/>
        </authorList>
    </citation>
    <scope>NUCLEOTIDE SEQUENCE [LARGE SCALE GENOMIC DNA]</scope>
    <source>
        <strain evidence="1">Wonlab-2016</strain>
    </source>
</reference>
<feature type="non-terminal residue" evidence="1">
    <location>
        <position position="1"/>
    </location>
</feature>
<comment type="caution">
    <text evidence="1">The sequence shown here is derived from an EMBL/GenBank/DDBJ whole genome shotgun (WGS) entry which is preliminary data.</text>
</comment>
<proteinExistence type="predicted"/>
<accession>A0ABD0JZ51</accession>
<sequence length="124" mass="14147">ELSYSHAFLRSYLKAYLAASFIRVLSTTSDLSGNRHGTAWGDASKDMLNPNHIMFVHRRTPDTKLYKRDFPTPLTSTLVGFRLHKACWYSTNSNTSAREKKGAIDWLFFCGVVYAVQQKRPLAE</sequence>
<dbReference type="EMBL" id="JACVVK020000286">
    <property type="protein sequence ID" value="KAK7480168.1"/>
    <property type="molecule type" value="Genomic_DNA"/>
</dbReference>
<name>A0ABD0JZ51_9CAEN</name>